<feature type="region of interest" description="Disordered" evidence="1">
    <location>
        <begin position="392"/>
        <end position="467"/>
    </location>
</feature>
<protein>
    <submittedName>
        <fullName evidence="3">Uncharacterized protein DUF4157</fullName>
    </submittedName>
</protein>
<dbReference type="RefSeq" id="WP_133849756.1">
    <property type="nucleotide sequence ID" value="NZ_SNXZ01000002.1"/>
</dbReference>
<evidence type="ECO:0000313" key="3">
    <source>
        <dbReference type="EMBL" id="TDQ01144.1"/>
    </source>
</evidence>
<proteinExistence type="predicted"/>
<gene>
    <name evidence="3" type="ORF">EV186_1021011</name>
</gene>
<feature type="region of interest" description="Disordered" evidence="1">
    <location>
        <begin position="240"/>
        <end position="355"/>
    </location>
</feature>
<name>A0A4R6SH79_LABRH</name>
<feature type="domain" description="eCIS core" evidence="2">
    <location>
        <begin position="498"/>
        <end position="571"/>
    </location>
</feature>
<dbReference type="Proteomes" id="UP000295444">
    <property type="component" value="Unassembled WGS sequence"/>
</dbReference>
<feature type="compositionally biased region" description="Low complexity" evidence="1">
    <location>
        <begin position="451"/>
        <end position="460"/>
    </location>
</feature>
<dbReference type="AlphaFoldDB" id="A0A4R6SH79"/>
<feature type="compositionally biased region" description="Pro residues" evidence="1">
    <location>
        <begin position="394"/>
        <end position="404"/>
    </location>
</feature>
<accession>A0A4R6SH79</accession>
<dbReference type="EMBL" id="SNXZ01000002">
    <property type="protein sequence ID" value="TDQ01144.1"/>
    <property type="molecule type" value="Genomic_DNA"/>
</dbReference>
<evidence type="ECO:0000313" key="4">
    <source>
        <dbReference type="Proteomes" id="UP000295444"/>
    </source>
</evidence>
<comment type="caution">
    <text evidence="3">The sequence shown here is derived from an EMBL/GenBank/DDBJ whole genome shotgun (WGS) entry which is preliminary data.</text>
</comment>
<reference evidence="3 4" key="1">
    <citation type="submission" date="2019-03" db="EMBL/GenBank/DDBJ databases">
        <title>Genomic Encyclopedia of Type Strains, Phase IV (KMG-IV): sequencing the most valuable type-strain genomes for metagenomic binning, comparative biology and taxonomic classification.</title>
        <authorList>
            <person name="Goeker M."/>
        </authorList>
    </citation>
    <scope>NUCLEOTIDE SEQUENCE [LARGE SCALE GENOMIC DNA]</scope>
    <source>
        <strain evidence="3 4">DSM 45361</strain>
    </source>
</reference>
<dbReference type="Pfam" id="PF13699">
    <property type="entry name" value="eCIS_core"/>
    <property type="match status" value="1"/>
</dbReference>
<dbReference type="OrthoDB" id="9153660at2"/>
<organism evidence="3 4">
    <name type="scientific">Labedaea rhizosphaerae</name>
    <dbReference type="NCBI Taxonomy" id="598644"/>
    <lineage>
        <taxon>Bacteria</taxon>
        <taxon>Bacillati</taxon>
        <taxon>Actinomycetota</taxon>
        <taxon>Actinomycetes</taxon>
        <taxon>Pseudonocardiales</taxon>
        <taxon>Pseudonocardiaceae</taxon>
        <taxon>Labedaea</taxon>
    </lineage>
</organism>
<evidence type="ECO:0000259" key="2">
    <source>
        <dbReference type="Pfam" id="PF13699"/>
    </source>
</evidence>
<keyword evidence="4" id="KW-1185">Reference proteome</keyword>
<evidence type="ECO:0000256" key="1">
    <source>
        <dbReference type="SAM" id="MobiDB-lite"/>
    </source>
</evidence>
<feature type="compositionally biased region" description="Acidic residues" evidence="1">
    <location>
        <begin position="259"/>
        <end position="272"/>
    </location>
</feature>
<dbReference type="InterPro" id="IPR025295">
    <property type="entry name" value="eCIS_core_dom"/>
</dbReference>
<sequence length="768" mass="81918">MRWAFWRRGRKTAHVVAADVVPDVAGRPAVRGHAWTQLPAFRTTIRMSAPTLVPVLRGPAVAGTRSLLHRRRPRRVITGETVVPVAVSAFPPAPSGQVEGLLTVAAPVFAEPPVEPPVESSAGPRAVRPTADPVLAEVAEDAATPMAPVPVRVVPVAGPPRSHPVLTKATDDYVGTPTAPATPFHSVTEFERMMRQYTDESGELDVAALVGFSSSASMPPAEPVVPVAAPPAPEQVLRRPTLAESRKLGLRRPPVTAADDAEPVAEPADEAAIDVPPEPAVPVEPAREESTVEVAAPPTARPAPPRRLGLGAPVPSRPDTTLTHRRPFVPARQRQVDTPAAPRQDEPDDTEHDQAPAQPVRLERLQAEPPIVEQEPLLHEQVHAEPVATELIHPAPPQPAPPHPDAVHPGPVHPGPVHPAPFNTAPTESSAVDPGPPDPPATRPAPDRPPAAEAAAEQEPGPVPTFAEPVYRAPLAVLPPPAAPESATWYEQTRQVVPSELVSVFMTTFGVDVTDVPVHRGRSVSRQARALTARAFTRAGQVYLPDEVGELTGPEAKPLLAHELVHAVQQQVLGEQLPGADTAEGHELEEAAVTAERWVRGESAPPLTLLHRQAPARPAPDAGNAAPVQAPDNVQLAENDAVAAFLEMAREERREDTEPAPVEHEVTKVASWALPESHLPFPASQSSMPATVSTSDQSAVDQAVLTRLAQLDAAVTALTEKHQERDAEPADATSMQELADRLYGRLRNRLRAELLVDRERAGTLADRR</sequence>
<feature type="compositionally biased region" description="Pro residues" evidence="1">
    <location>
        <begin position="434"/>
        <end position="449"/>
    </location>
</feature>